<feature type="region of interest" description="Disordered" evidence="1">
    <location>
        <begin position="1"/>
        <end position="21"/>
    </location>
</feature>
<gene>
    <name evidence="2" type="ORF">FPAR1323_LOCUS12473</name>
</gene>
<name>A0A7S2CRZ1_9STRA</name>
<evidence type="ECO:0000256" key="1">
    <source>
        <dbReference type="SAM" id="MobiDB-lite"/>
    </source>
</evidence>
<dbReference type="EMBL" id="HBGT01024016">
    <property type="protein sequence ID" value="CAD9431446.1"/>
    <property type="molecule type" value="Transcribed_RNA"/>
</dbReference>
<feature type="region of interest" description="Disordered" evidence="1">
    <location>
        <begin position="48"/>
        <end position="145"/>
    </location>
</feature>
<feature type="compositionally biased region" description="Basic and acidic residues" evidence="1">
    <location>
        <begin position="122"/>
        <end position="132"/>
    </location>
</feature>
<sequence length="145" mass="15220">MDDTLSRVDFQLTKGDGPDSGEKALAKVAALEDQIGDMQNTMVQMMTMLTKMHGEGMSRPVPPDSPNGAPESPTRARYASNSSPSGRALRNPAGSKSSNKPTRAASRGHSLLPPASTQSAEVRQREGGRSSEDGYGSATDSEVGL</sequence>
<protein>
    <submittedName>
        <fullName evidence="2">Uncharacterized protein</fullName>
    </submittedName>
</protein>
<proteinExistence type="predicted"/>
<organism evidence="2">
    <name type="scientific">Florenciella parvula</name>
    <dbReference type="NCBI Taxonomy" id="236787"/>
    <lineage>
        <taxon>Eukaryota</taxon>
        <taxon>Sar</taxon>
        <taxon>Stramenopiles</taxon>
        <taxon>Ochrophyta</taxon>
        <taxon>Dictyochophyceae</taxon>
        <taxon>Florenciellales</taxon>
        <taxon>Florenciella</taxon>
    </lineage>
</organism>
<reference evidence="2" key="1">
    <citation type="submission" date="2021-01" db="EMBL/GenBank/DDBJ databases">
        <authorList>
            <person name="Corre E."/>
            <person name="Pelletier E."/>
            <person name="Niang G."/>
            <person name="Scheremetjew M."/>
            <person name="Finn R."/>
            <person name="Kale V."/>
            <person name="Holt S."/>
            <person name="Cochrane G."/>
            <person name="Meng A."/>
            <person name="Brown T."/>
            <person name="Cohen L."/>
        </authorList>
    </citation>
    <scope>NUCLEOTIDE SEQUENCE</scope>
    <source>
        <strain evidence="2">RCC1693</strain>
    </source>
</reference>
<accession>A0A7S2CRZ1</accession>
<evidence type="ECO:0000313" key="2">
    <source>
        <dbReference type="EMBL" id="CAD9431446.1"/>
    </source>
</evidence>
<dbReference type="AlphaFoldDB" id="A0A7S2CRZ1"/>